<protein>
    <recommendedName>
        <fullName evidence="1">AbiEi antitoxin N-terminal domain-containing protein</fullName>
    </recommendedName>
</protein>
<dbReference type="RefSeq" id="WP_077541575.1">
    <property type="nucleotide sequence ID" value="NZ_CP019633.1"/>
</dbReference>
<gene>
    <name evidence="2" type="ORF">L21SP3_02236</name>
</gene>
<dbReference type="AlphaFoldDB" id="A0A1Q2HSX9"/>
<feature type="domain" description="AbiEi antitoxin N-terminal" evidence="1">
    <location>
        <begin position="7"/>
        <end position="53"/>
    </location>
</feature>
<name>A0A1Q2HSX9_9BACT</name>
<organism evidence="2 3">
    <name type="scientific">Sedimentisphaera cyanobacteriorum</name>
    <dbReference type="NCBI Taxonomy" id="1940790"/>
    <lineage>
        <taxon>Bacteria</taxon>
        <taxon>Pseudomonadati</taxon>
        <taxon>Planctomycetota</taxon>
        <taxon>Phycisphaerae</taxon>
        <taxon>Sedimentisphaerales</taxon>
        <taxon>Sedimentisphaeraceae</taxon>
        <taxon>Sedimentisphaera</taxon>
    </lineage>
</organism>
<evidence type="ECO:0000313" key="2">
    <source>
        <dbReference type="EMBL" id="AQQ10404.1"/>
    </source>
</evidence>
<dbReference type="EMBL" id="CP019633">
    <property type="protein sequence ID" value="AQQ10404.1"/>
    <property type="molecule type" value="Genomic_DNA"/>
</dbReference>
<evidence type="ECO:0000313" key="3">
    <source>
        <dbReference type="Proteomes" id="UP000188273"/>
    </source>
</evidence>
<dbReference type="InterPro" id="IPR025159">
    <property type="entry name" value="AbiEi_N"/>
</dbReference>
<sequence length="202" mass="23254">MGIKAQKLIEHLRQYGMLKTGEIVELGISKEYLRKLTVQGTVERVSRGLYSLPNNDYSPMQSIAEASKQVPKGVICLLSALRLHGFTTQNPFEVWIAIENRSRKPEIKASAKVRYVRFSKRAFTEGIQEKRIDQLKVRVYSPAKTVADCFKYRNKIGLDTALEALREGWREKHFTMDELWKYAKVCRVSNVIQPYLESITAL</sequence>
<evidence type="ECO:0000259" key="1">
    <source>
        <dbReference type="Pfam" id="PF13338"/>
    </source>
</evidence>
<dbReference type="Proteomes" id="UP000188273">
    <property type="component" value="Chromosome"/>
</dbReference>
<accession>A0A1Q2HSX9</accession>
<keyword evidence="3" id="KW-1185">Reference proteome</keyword>
<dbReference type="KEGG" id="pbu:L21SP3_02236"/>
<dbReference type="Pfam" id="PF13338">
    <property type="entry name" value="AbiEi_4"/>
    <property type="match status" value="1"/>
</dbReference>
<reference evidence="3" key="1">
    <citation type="submission" date="2017-02" db="EMBL/GenBank/DDBJ databases">
        <title>Comparative genomics and description of representatives of a novel lineage of planctomycetes thriving in anoxic sediments.</title>
        <authorList>
            <person name="Spring S."/>
            <person name="Bunk B."/>
            <person name="Sproer C."/>
            <person name="Klenk H.-P."/>
        </authorList>
    </citation>
    <scope>NUCLEOTIDE SEQUENCE [LARGE SCALE GENOMIC DNA]</scope>
    <source>
        <strain evidence="3">L21-RPul-D3</strain>
    </source>
</reference>
<proteinExistence type="predicted"/>
<dbReference type="STRING" id="1940790.L21SP3_02236"/>
<dbReference type="OrthoDB" id="9801429at2"/>